<dbReference type="Proteomes" id="UP001498398">
    <property type="component" value="Unassembled WGS sequence"/>
</dbReference>
<proteinExistence type="predicted"/>
<evidence type="ECO:0000313" key="1">
    <source>
        <dbReference type="EMBL" id="KAK7457246.1"/>
    </source>
</evidence>
<sequence length="496" mass="56117">MSESETPQAFPVFLHKLPTELISEIFILYQDTHRTEEDEFRESITFRPASQYPLTTFTLGSVCRLWHSITISTARLWSRFLIEVGPRCLLQVCHRLQLHVSRSKQLPLSFDVRFEDGWYDLDDGPPPEFRSVFCILVNESHRWSHVCWDLWAATTKVRSFFGVNRDINLSVLRMLAIKGFVDDDDNLFAMFGRAFALQKLVIEGVAMNKLSVHMSHLHHLCISGIMDDRGILFVIKRLADCFPTLRTLDLDVDDVPVNVMEDGIQELCFERLEDLRLKPLTWFETITIFSLFTLPSLRKMTLISSYHSLDGVEDPHFYARTGNVMTSFLSRSTCPLSALEIIGINESDGLCVISSMLKSMPSLTELRLHETQANKPIDDHDSHPTSIMQALCVPRASVGGTHQEGRLSQSQNFEPILPNLQNLDLLIDTDRPGFDSAALAGMISSRCTRDTCAGNARQSCCLRKVKVAVLSKTSQPSLTLLQNLELLKNAGMPIEL</sequence>
<gene>
    <name evidence="1" type="ORF">VKT23_010545</name>
</gene>
<reference evidence="1 2" key="1">
    <citation type="submission" date="2024-01" db="EMBL/GenBank/DDBJ databases">
        <title>A draft genome for the cacao thread blight pathogen Marasmiellus scandens.</title>
        <authorList>
            <person name="Baruah I.K."/>
            <person name="Leung J."/>
            <person name="Bukari Y."/>
            <person name="Amoako-Attah I."/>
            <person name="Meinhardt L.W."/>
            <person name="Bailey B.A."/>
            <person name="Cohen S.P."/>
        </authorList>
    </citation>
    <scope>NUCLEOTIDE SEQUENCE [LARGE SCALE GENOMIC DNA]</scope>
    <source>
        <strain evidence="1 2">GH-19</strain>
    </source>
</reference>
<dbReference type="SUPFAM" id="SSF52047">
    <property type="entry name" value="RNI-like"/>
    <property type="match status" value="1"/>
</dbReference>
<accession>A0ABR1JC01</accession>
<dbReference type="InterPro" id="IPR032675">
    <property type="entry name" value="LRR_dom_sf"/>
</dbReference>
<keyword evidence="2" id="KW-1185">Reference proteome</keyword>
<name>A0ABR1JC01_9AGAR</name>
<evidence type="ECO:0008006" key="3">
    <source>
        <dbReference type="Google" id="ProtNLM"/>
    </source>
</evidence>
<comment type="caution">
    <text evidence="1">The sequence shown here is derived from an EMBL/GenBank/DDBJ whole genome shotgun (WGS) entry which is preliminary data.</text>
</comment>
<dbReference type="EMBL" id="JBANRG010000020">
    <property type="protein sequence ID" value="KAK7457246.1"/>
    <property type="molecule type" value="Genomic_DNA"/>
</dbReference>
<organism evidence="1 2">
    <name type="scientific">Marasmiellus scandens</name>
    <dbReference type="NCBI Taxonomy" id="2682957"/>
    <lineage>
        <taxon>Eukaryota</taxon>
        <taxon>Fungi</taxon>
        <taxon>Dikarya</taxon>
        <taxon>Basidiomycota</taxon>
        <taxon>Agaricomycotina</taxon>
        <taxon>Agaricomycetes</taxon>
        <taxon>Agaricomycetidae</taxon>
        <taxon>Agaricales</taxon>
        <taxon>Marasmiineae</taxon>
        <taxon>Omphalotaceae</taxon>
        <taxon>Marasmiellus</taxon>
    </lineage>
</organism>
<dbReference type="Gene3D" id="3.80.10.10">
    <property type="entry name" value="Ribonuclease Inhibitor"/>
    <property type="match status" value="1"/>
</dbReference>
<evidence type="ECO:0000313" key="2">
    <source>
        <dbReference type="Proteomes" id="UP001498398"/>
    </source>
</evidence>
<protein>
    <recommendedName>
        <fullName evidence="3">F-box domain-containing protein</fullName>
    </recommendedName>
</protein>